<dbReference type="EMBL" id="FCOR01000042">
    <property type="protein sequence ID" value="CVK17274.1"/>
    <property type="molecule type" value="Genomic_DNA"/>
</dbReference>
<proteinExistence type="predicted"/>
<organism evidence="1 2">
    <name type="scientific">Apibacter mensalis</name>
    <dbReference type="NCBI Taxonomy" id="1586267"/>
    <lineage>
        <taxon>Bacteria</taxon>
        <taxon>Pseudomonadati</taxon>
        <taxon>Bacteroidota</taxon>
        <taxon>Flavobacteriia</taxon>
        <taxon>Flavobacteriales</taxon>
        <taxon>Weeksellaceae</taxon>
        <taxon>Apibacter</taxon>
    </lineage>
</organism>
<evidence type="ECO:0000313" key="1">
    <source>
        <dbReference type="EMBL" id="CVK17274.1"/>
    </source>
</evidence>
<name>A0A0X3ASF8_9FLAO</name>
<dbReference type="Proteomes" id="UP000182761">
    <property type="component" value="Unassembled WGS sequence"/>
</dbReference>
<keyword evidence="2" id="KW-1185">Reference proteome</keyword>
<accession>A0A0X3ASF8</accession>
<evidence type="ECO:0000313" key="2">
    <source>
        <dbReference type="Proteomes" id="UP000182761"/>
    </source>
</evidence>
<sequence>MSPVLYSSIFGGLTKTVQVVIDETSRLNKKFFDTPIYERYMTWDTPSIELNFEEIIGKYNLSIAATTIEDNSNEPIREPKGLSSIQAKNLTHAHSFPLSVQEYRKILGLLSHSFIKDSQKRDELMKIMMNTVKDAVDGVQAKLDMIFLGALSNEGVYNIDKNNNPEGIETKIDYQMPNSNKGRATIEWTEANINTVDPFEDIQSIVAAAQNTKLAEIWISQARLSYLLKSKKFKQVIFGADKRDSPLLITELNSFMERNGLPKFNVIQRQVAVRKSDGSIKTISLFNDKNLVFVPEGKLGVIKNSYTNNELMPEEGVTYSNYGRIRISQWGVGVKQNSNQTDFIKAETIALPV</sequence>
<gene>
    <name evidence="1" type="ORF">Ga0061079_1421</name>
</gene>
<dbReference type="AlphaFoldDB" id="A0A0X3ASF8"/>
<dbReference type="InterPro" id="IPR005564">
    <property type="entry name" value="Major_capsid_GpE"/>
</dbReference>
<dbReference type="RefSeq" id="WP_055426416.1">
    <property type="nucleotide sequence ID" value="NZ_FCOR01000042.1"/>
</dbReference>
<dbReference type="OrthoDB" id="1269635at2"/>
<dbReference type="Pfam" id="PF03864">
    <property type="entry name" value="Phage_cap_E"/>
    <property type="match status" value="1"/>
</dbReference>
<protein>
    <recommendedName>
        <fullName evidence="3">Phage major capsid protein E</fullName>
    </recommendedName>
</protein>
<reference evidence="1 2" key="1">
    <citation type="submission" date="2016-01" db="EMBL/GenBank/DDBJ databases">
        <authorList>
            <person name="McClelland M."/>
            <person name="Jain A."/>
            <person name="Saraogi P."/>
            <person name="Mendelson R."/>
            <person name="Westerman R."/>
            <person name="SanMiguel P."/>
            <person name="Csonka L."/>
        </authorList>
    </citation>
    <scope>NUCLEOTIDE SEQUENCE [LARGE SCALE GENOMIC DNA]</scope>
    <source>
        <strain evidence="1 2">R-53146</strain>
    </source>
</reference>
<feature type="non-terminal residue" evidence="1">
    <location>
        <position position="353"/>
    </location>
</feature>
<evidence type="ECO:0008006" key="3">
    <source>
        <dbReference type="Google" id="ProtNLM"/>
    </source>
</evidence>